<evidence type="ECO:0000313" key="5">
    <source>
        <dbReference type="Proteomes" id="UP000620124"/>
    </source>
</evidence>
<dbReference type="Pfam" id="PF00857">
    <property type="entry name" value="Isochorismatase"/>
    <property type="match status" value="1"/>
</dbReference>
<organism evidence="4 5">
    <name type="scientific">Mycena venus</name>
    <dbReference type="NCBI Taxonomy" id="2733690"/>
    <lineage>
        <taxon>Eukaryota</taxon>
        <taxon>Fungi</taxon>
        <taxon>Dikarya</taxon>
        <taxon>Basidiomycota</taxon>
        <taxon>Agaricomycotina</taxon>
        <taxon>Agaricomycetes</taxon>
        <taxon>Agaricomycetidae</taxon>
        <taxon>Agaricales</taxon>
        <taxon>Marasmiineae</taxon>
        <taxon>Mycenaceae</taxon>
        <taxon>Mycena</taxon>
    </lineage>
</organism>
<reference evidence="4" key="1">
    <citation type="submission" date="2020-05" db="EMBL/GenBank/DDBJ databases">
        <title>Mycena genomes resolve the evolution of fungal bioluminescence.</title>
        <authorList>
            <person name="Tsai I.J."/>
        </authorList>
    </citation>
    <scope>NUCLEOTIDE SEQUENCE</scope>
    <source>
        <strain evidence="4">CCC161011</strain>
    </source>
</reference>
<dbReference type="SUPFAM" id="SSF52499">
    <property type="entry name" value="Isochorismatase-like hydrolases"/>
    <property type="match status" value="1"/>
</dbReference>
<evidence type="ECO:0000313" key="4">
    <source>
        <dbReference type="EMBL" id="KAF7365149.1"/>
    </source>
</evidence>
<dbReference type="Proteomes" id="UP000620124">
    <property type="component" value="Unassembled WGS sequence"/>
</dbReference>
<accession>A0A8H6YUZ0</accession>
<feature type="domain" description="Isochorismatase-like" evidence="3">
    <location>
        <begin position="4"/>
        <end position="94"/>
    </location>
</feature>
<dbReference type="OrthoDB" id="1739143at2759"/>
<dbReference type="Gene3D" id="3.40.50.850">
    <property type="entry name" value="Isochorismatase-like"/>
    <property type="match status" value="1"/>
</dbReference>
<gene>
    <name evidence="4" type="ORF">MVEN_00386300</name>
</gene>
<dbReference type="EMBL" id="JACAZI010000003">
    <property type="protein sequence ID" value="KAF7365149.1"/>
    <property type="molecule type" value="Genomic_DNA"/>
</dbReference>
<keyword evidence="5" id="KW-1185">Reference proteome</keyword>
<dbReference type="AlphaFoldDB" id="A0A8H6YUZ0"/>
<comment type="similarity">
    <text evidence="1">Belongs to the isochorismatase family.</text>
</comment>
<dbReference type="InterPro" id="IPR036380">
    <property type="entry name" value="Isochorismatase-like_sf"/>
</dbReference>
<comment type="caution">
    <text evidence="4">The sequence shown here is derived from an EMBL/GenBank/DDBJ whole genome shotgun (WGS) entry which is preliminary data.</text>
</comment>
<sequence>MGKTALVLLDYQVGILDRFDATKLSEFLGRVSAAAQAARAAQHPVIYVTVEFRAGHPEISAHNFSSTRVKAFGGAIAGTPGVAVHPDIAPQEGRRRSGEAARVGVSGQ</sequence>
<protein>
    <submittedName>
        <fullName evidence="4">Isochorismatase</fullName>
    </submittedName>
</protein>
<proteinExistence type="inferred from homology"/>
<evidence type="ECO:0000256" key="1">
    <source>
        <dbReference type="ARBA" id="ARBA00006336"/>
    </source>
</evidence>
<name>A0A8H6YUZ0_9AGAR</name>
<feature type="region of interest" description="Disordered" evidence="2">
    <location>
        <begin position="83"/>
        <end position="108"/>
    </location>
</feature>
<evidence type="ECO:0000256" key="2">
    <source>
        <dbReference type="SAM" id="MobiDB-lite"/>
    </source>
</evidence>
<evidence type="ECO:0000259" key="3">
    <source>
        <dbReference type="Pfam" id="PF00857"/>
    </source>
</evidence>
<dbReference type="InterPro" id="IPR000868">
    <property type="entry name" value="Isochorismatase-like_dom"/>
</dbReference>